<name>A0A1I3XSM5_9PROT</name>
<feature type="compositionally biased region" description="Basic and acidic residues" evidence="1">
    <location>
        <begin position="42"/>
        <end position="51"/>
    </location>
</feature>
<evidence type="ECO:0000313" key="3">
    <source>
        <dbReference type="Proteomes" id="UP000199473"/>
    </source>
</evidence>
<feature type="compositionally biased region" description="Basic and acidic residues" evidence="1">
    <location>
        <begin position="24"/>
        <end position="34"/>
    </location>
</feature>
<sequence>MIPDHHAARAAELARAMAAAGARLPRDWPKELRPADPAAEPTRNKGEFRDG</sequence>
<dbReference type="AlphaFoldDB" id="A0A1I3XSM5"/>
<organism evidence="2 3">
    <name type="scientific">Falsiroseomonas stagni DSM 19981</name>
    <dbReference type="NCBI Taxonomy" id="1123062"/>
    <lineage>
        <taxon>Bacteria</taxon>
        <taxon>Pseudomonadati</taxon>
        <taxon>Pseudomonadota</taxon>
        <taxon>Alphaproteobacteria</taxon>
        <taxon>Acetobacterales</taxon>
        <taxon>Roseomonadaceae</taxon>
        <taxon>Falsiroseomonas</taxon>
    </lineage>
</organism>
<gene>
    <name evidence="2" type="ORF">SAMN02745775_101578</name>
</gene>
<dbReference type="Proteomes" id="UP000199473">
    <property type="component" value="Unassembled WGS sequence"/>
</dbReference>
<evidence type="ECO:0000313" key="2">
    <source>
        <dbReference type="EMBL" id="SFK22051.1"/>
    </source>
</evidence>
<accession>A0A1I3XSM5</accession>
<dbReference type="EMBL" id="FOSQ01000001">
    <property type="protein sequence ID" value="SFK22051.1"/>
    <property type="molecule type" value="Genomic_DNA"/>
</dbReference>
<dbReference type="RefSeq" id="WP_175533686.1">
    <property type="nucleotide sequence ID" value="NZ_FOSQ01000001.1"/>
</dbReference>
<proteinExistence type="predicted"/>
<evidence type="ECO:0000256" key="1">
    <source>
        <dbReference type="SAM" id="MobiDB-lite"/>
    </source>
</evidence>
<keyword evidence="3" id="KW-1185">Reference proteome</keyword>
<reference evidence="2 3" key="1">
    <citation type="submission" date="2016-10" db="EMBL/GenBank/DDBJ databases">
        <authorList>
            <person name="de Groot N.N."/>
        </authorList>
    </citation>
    <scope>NUCLEOTIDE SEQUENCE [LARGE SCALE GENOMIC DNA]</scope>
    <source>
        <strain evidence="2 3">DSM 19981</strain>
    </source>
</reference>
<protein>
    <submittedName>
        <fullName evidence="2">Uncharacterized protein</fullName>
    </submittedName>
</protein>
<feature type="region of interest" description="Disordered" evidence="1">
    <location>
        <begin position="19"/>
        <end position="51"/>
    </location>
</feature>